<keyword evidence="4" id="KW-1185">Reference proteome</keyword>
<proteinExistence type="predicted"/>
<dbReference type="Proteomes" id="UP000518752">
    <property type="component" value="Unassembled WGS sequence"/>
</dbReference>
<feature type="transmembrane region" description="Helical" evidence="2">
    <location>
        <begin position="181"/>
        <end position="207"/>
    </location>
</feature>
<gene>
    <name evidence="3" type="ORF">D9757_004976</name>
</gene>
<evidence type="ECO:0000313" key="3">
    <source>
        <dbReference type="EMBL" id="KAF5389072.1"/>
    </source>
</evidence>
<feature type="transmembrane region" description="Helical" evidence="2">
    <location>
        <begin position="20"/>
        <end position="40"/>
    </location>
</feature>
<keyword evidence="2" id="KW-1133">Transmembrane helix</keyword>
<evidence type="ECO:0000256" key="2">
    <source>
        <dbReference type="SAM" id="Phobius"/>
    </source>
</evidence>
<comment type="caution">
    <text evidence="3">The sequence shown here is derived from an EMBL/GenBank/DDBJ whole genome shotgun (WGS) entry which is preliminary data.</text>
</comment>
<evidence type="ECO:0000256" key="1">
    <source>
        <dbReference type="SAM" id="MobiDB-lite"/>
    </source>
</evidence>
<feature type="transmembrane region" description="Helical" evidence="2">
    <location>
        <begin position="52"/>
        <end position="72"/>
    </location>
</feature>
<feature type="region of interest" description="Disordered" evidence="1">
    <location>
        <begin position="336"/>
        <end position="374"/>
    </location>
</feature>
<feature type="transmembrane region" description="Helical" evidence="2">
    <location>
        <begin position="139"/>
        <end position="161"/>
    </location>
</feature>
<keyword evidence="2" id="KW-0472">Membrane</keyword>
<feature type="transmembrane region" description="Helical" evidence="2">
    <location>
        <begin position="106"/>
        <end position="127"/>
    </location>
</feature>
<sequence length="374" mass="41575">MSDVIGAPYDSYGCFQPTLIVLMIELVSYGAYAVIFGLYVYLEVRQRGRQRFYQTSLSILFVLSTVALGLSISKIKPKGLACSANFYSGENFIELEDHWLQLSQQLQIAVEGVYAAANVIADTLILYRCYVVWASRKWVIAGPTLLCAINTGMAITSIILQQKEITSNSWTSYEFGFVGSLFFEGFMAINFVSNLILTGLIAGRISWINRANRKNLGYNKNDKRGSSAIAIILESGLLYPLALIPCAIFQLFFKGMGLLEPQLTVIVGLAPTLMIVRLNLQISTATLEDTTNAINYKTQSDDLERLPLSDFPLPLQSSEELPQHFLLSMQENPAQEISDNSHPRMINPLPRKYQDSQLAVEQNVGLGGTSRRAK</sequence>
<protein>
    <submittedName>
        <fullName evidence="3">Uncharacterized protein</fullName>
    </submittedName>
</protein>
<accession>A0A8H5HT58</accession>
<name>A0A8H5HT58_9AGAR</name>
<keyword evidence="2" id="KW-0812">Transmembrane</keyword>
<dbReference type="EMBL" id="JAACJN010000024">
    <property type="protein sequence ID" value="KAF5389072.1"/>
    <property type="molecule type" value="Genomic_DNA"/>
</dbReference>
<feature type="transmembrane region" description="Helical" evidence="2">
    <location>
        <begin position="259"/>
        <end position="280"/>
    </location>
</feature>
<organism evidence="3 4">
    <name type="scientific">Collybiopsis confluens</name>
    <dbReference type="NCBI Taxonomy" id="2823264"/>
    <lineage>
        <taxon>Eukaryota</taxon>
        <taxon>Fungi</taxon>
        <taxon>Dikarya</taxon>
        <taxon>Basidiomycota</taxon>
        <taxon>Agaricomycotina</taxon>
        <taxon>Agaricomycetes</taxon>
        <taxon>Agaricomycetidae</taxon>
        <taxon>Agaricales</taxon>
        <taxon>Marasmiineae</taxon>
        <taxon>Omphalotaceae</taxon>
        <taxon>Collybiopsis</taxon>
    </lineage>
</organism>
<dbReference type="AlphaFoldDB" id="A0A8H5HT58"/>
<feature type="transmembrane region" description="Helical" evidence="2">
    <location>
        <begin position="228"/>
        <end position="253"/>
    </location>
</feature>
<reference evidence="3 4" key="1">
    <citation type="journal article" date="2020" name="ISME J.">
        <title>Uncovering the hidden diversity of litter-decomposition mechanisms in mushroom-forming fungi.</title>
        <authorList>
            <person name="Floudas D."/>
            <person name="Bentzer J."/>
            <person name="Ahren D."/>
            <person name="Johansson T."/>
            <person name="Persson P."/>
            <person name="Tunlid A."/>
        </authorList>
    </citation>
    <scope>NUCLEOTIDE SEQUENCE [LARGE SCALE GENOMIC DNA]</scope>
    <source>
        <strain evidence="3 4">CBS 406.79</strain>
    </source>
</reference>
<evidence type="ECO:0000313" key="4">
    <source>
        <dbReference type="Proteomes" id="UP000518752"/>
    </source>
</evidence>
<dbReference type="OrthoDB" id="3226582at2759"/>